<dbReference type="EMBL" id="MU151157">
    <property type="protein sequence ID" value="KAF9448566.1"/>
    <property type="molecule type" value="Genomic_DNA"/>
</dbReference>
<name>A0A9P6C1L4_9AGAR</name>
<organism evidence="3 4">
    <name type="scientific">Macrolepiota fuliginosa MF-IS2</name>
    <dbReference type="NCBI Taxonomy" id="1400762"/>
    <lineage>
        <taxon>Eukaryota</taxon>
        <taxon>Fungi</taxon>
        <taxon>Dikarya</taxon>
        <taxon>Basidiomycota</taxon>
        <taxon>Agaricomycotina</taxon>
        <taxon>Agaricomycetes</taxon>
        <taxon>Agaricomycetidae</taxon>
        <taxon>Agaricales</taxon>
        <taxon>Agaricineae</taxon>
        <taxon>Agaricaceae</taxon>
        <taxon>Macrolepiota</taxon>
    </lineage>
</organism>
<comment type="caution">
    <text evidence="3">The sequence shown here is derived from an EMBL/GenBank/DDBJ whole genome shotgun (WGS) entry which is preliminary data.</text>
</comment>
<evidence type="ECO:0008006" key="5">
    <source>
        <dbReference type="Google" id="ProtNLM"/>
    </source>
</evidence>
<dbReference type="Proteomes" id="UP000807342">
    <property type="component" value="Unassembled WGS sequence"/>
</dbReference>
<feature type="region of interest" description="Disordered" evidence="1">
    <location>
        <begin position="107"/>
        <end position="132"/>
    </location>
</feature>
<dbReference type="OrthoDB" id="3044029at2759"/>
<accession>A0A9P6C1L4</accession>
<proteinExistence type="predicted"/>
<feature type="signal peptide" evidence="2">
    <location>
        <begin position="1"/>
        <end position="23"/>
    </location>
</feature>
<feature type="chain" id="PRO_5040310901" description="Allergen protein" evidence="2">
    <location>
        <begin position="24"/>
        <end position="187"/>
    </location>
</feature>
<sequence>MALTRLQLLVAWTLAMAGVTVLAASPDNTVLVDSAKKYCMIMPRTPHTDIGDSEHSGGMQSYCSASAHTSDSQGLLPDNFWRNVEFKTGTGSQGARWAQLTGCIRPETVDRLNPGDSGGQYDSSGGDGGQGNPQGSVCAGFNHYVELVEPAGPRACIRCCDDSDDCPLTKDTAGCPAVVPGNYFNCG</sequence>
<evidence type="ECO:0000256" key="2">
    <source>
        <dbReference type="SAM" id="SignalP"/>
    </source>
</evidence>
<dbReference type="AlphaFoldDB" id="A0A9P6C1L4"/>
<evidence type="ECO:0000256" key="1">
    <source>
        <dbReference type="SAM" id="MobiDB-lite"/>
    </source>
</evidence>
<keyword evidence="4" id="KW-1185">Reference proteome</keyword>
<reference evidence="3" key="1">
    <citation type="submission" date="2020-11" db="EMBL/GenBank/DDBJ databases">
        <authorList>
            <consortium name="DOE Joint Genome Institute"/>
            <person name="Ahrendt S."/>
            <person name="Riley R."/>
            <person name="Andreopoulos W."/>
            <person name="Labutti K."/>
            <person name="Pangilinan J."/>
            <person name="Ruiz-Duenas F.J."/>
            <person name="Barrasa J.M."/>
            <person name="Sanchez-Garcia M."/>
            <person name="Camarero S."/>
            <person name="Miyauchi S."/>
            <person name="Serrano A."/>
            <person name="Linde D."/>
            <person name="Babiker R."/>
            <person name="Drula E."/>
            <person name="Ayuso-Fernandez I."/>
            <person name="Pacheco R."/>
            <person name="Padilla G."/>
            <person name="Ferreira P."/>
            <person name="Barriuso J."/>
            <person name="Kellner H."/>
            <person name="Castanera R."/>
            <person name="Alfaro M."/>
            <person name="Ramirez L."/>
            <person name="Pisabarro A.G."/>
            <person name="Kuo A."/>
            <person name="Tritt A."/>
            <person name="Lipzen A."/>
            <person name="He G."/>
            <person name="Yan M."/>
            <person name="Ng V."/>
            <person name="Cullen D."/>
            <person name="Martin F."/>
            <person name="Rosso M.-N."/>
            <person name="Henrissat B."/>
            <person name="Hibbett D."/>
            <person name="Martinez A.T."/>
            <person name="Grigoriev I.V."/>
        </authorList>
    </citation>
    <scope>NUCLEOTIDE SEQUENCE</scope>
    <source>
        <strain evidence="3">MF-IS2</strain>
    </source>
</reference>
<gene>
    <name evidence="3" type="ORF">P691DRAFT_759813</name>
</gene>
<keyword evidence="2" id="KW-0732">Signal</keyword>
<evidence type="ECO:0000313" key="4">
    <source>
        <dbReference type="Proteomes" id="UP000807342"/>
    </source>
</evidence>
<protein>
    <recommendedName>
        <fullName evidence="5">Allergen protein</fullName>
    </recommendedName>
</protein>
<evidence type="ECO:0000313" key="3">
    <source>
        <dbReference type="EMBL" id="KAF9448566.1"/>
    </source>
</evidence>